<dbReference type="EMBL" id="CP051685">
    <property type="protein sequence ID" value="QJE01215.1"/>
    <property type="molecule type" value="Genomic_DNA"/>
</dbReference>
<gene>
    <name evidence="3" type="ORF">HH212_15210</name>
</gene>
<feature type="compositionally biased region" description="Low complexity" evidence="1">
    <location>
        <begin position="169"/>
        <end position="190"/>
    </location>
</feature>
<dbReference type="AlphaFoldDB" id="A0A7Z2VY47"/>
<evidence type="ECO:0000256" key="2">
    <source>
        <dbReference type="SAM" id="SignalP"/>
    </source>
</evidence>
<evidence type="ECO:0000256" key="1">
    <source>
        <dbReference type="SAM" id="MobiDB-lite"/>
    </source>
</evidence>
<feature type="chain" id="PRO_5031559907" evidence="2">
    <location>
        <begin position="28"/>
        <end position="190"/>
    </location>
</feature>
<organism evidence="3 4">
    <name type="scientific">Massilia forsythiae</name>
    <dbReference type="NCBI Taxonomy" id="2728020"/>
    <lineage>
        <taxon>Bacteria</taxon>
        <taxon>Pseudomonadati</taxon>
        <taxon>Pseudomonadota</taxon>
        <taxon>Betaproteobacteria</taxon>
        <taxon>Burkholderiales</taxon>
        <taxon>Oxalobacteraceae</taxon>
        <taxon>Telluria group</taxon>
        <taxon>Massilia</taxon>
    </lineage>
</organism>
<sequence length="190" mass="19935">MANTLQQLAAACAFALAAAGLCAPASAASSQDHPKATKVLADQAKAQAKAEGKHKKSKKEAAAPVVADDEPEPDVTDNSVAEYSCELNNKITIYTNDKDDAHIALRWKNRLHRLDRVGTTTGAVRFENPKFGLIWIGIPAKGILLDSKLNRQLANECKNAEQAKPMVTAAAAPAPAPASVGASAPAEKKS</sequence>
<protein>
    <submittedName>
        <fullName evidence="3">Lysozyme inhibitor</fullName>
    </submittedName>
</protein>
<evidence type="ECO:0000313" key="4">
    <source>
        <dbReference type="Proteomes" id="UP000502415"/>
    </source>
</evidence>
<keyword evidence="2" id="KW-0732">Signal</keyword>
<dbReference type="RefSeq" id="WP_170203243.1">
    <property type="nucleotide sequence ID" value="NZ_CP051685.1"/>
</dbReference>
<name>A0A7Z2VY47_9BURK</name>
<dbReference type="KEGG" id="mfy:HH212_15210"/>
<feature type="region of interest" description="Disordered" evidence="1">
    <location>
        <begin position="42"/>
        <end position="77"/>
    </location>
</feature>
<proteinExistence type="predicted"/>
<dbReference type="Proteomes" id="UP000502415">
    <property type="component" value="Chromosome"/>
</dbReference>
<reference evidence="3 4" key="1">
    <citation type="submission" date="2020-04" db="EMBL/GenBank/DDBJ databases">
        <title>Genome sequencing of novel species.</title>
        <authorList>
            <person name="Heo J."/>
            <person name="Kim S.-J."/>
            <person name="Kim J.-S."/>
            <person name="Hong S.-B."/>
            <person name="Kwon S.-W."/>
        </authorList>
    </citation>
    <scope>NUCLEOTIDE SEQUENCE [LARGE SCALE GENOMIC DNA]</scope>
    <source>
        <strain evidence="3 4">GN2-R2</strain>
    </source>
</reference>
<accession>A0A7Z2VY47</accession>
<feature type="signal peptide" evidence="2">
    <location>
        <begin position="1"/>
        <end position="27"/>
    </location>
</feature>
<keyword evidence="4" id="KW-1185">Reference proteome</keyword>
<feature type="region of interest" description="Disordered" evidence="1">
    <location>
        <begin position="168"/>
        <end position="190"/>
    </location>
</feature>
<evidence type="ECO:0000313" key="3">
    <source>
        <dbReference type="EMBL" id="QJE01215.1"/>
    </source>
</evidence>